<sequence>MCTIYKFNMKHQNIIYLNGTSFIHNNITNNYLSKLNKSSKLLYYINKE</sequence>
<dbReference type="AlphaFoldDB" id="A0A6C0H912"/>
<organism evidence="1">
    <name type="scientific">viral metagenome</name>
    <dbReference type="NCBI Taxonomy" id="1070528"/>
    <lineage>
        <taxon>unclassified sequences</taxon>
        <taxon>metagenomes</taxon>
        <taxon>organismal metagenomes</taxon>
    </lineage>
</organism>
<accession>A0A6C0H912</accession>
<name>A0A6C0H912_9ZZZZ</name>
<reference evidence="1" key="1">
    <citation type="journal article" date="2020" name="Nature">
        <title>Giant virus diversity and host interactions through global metagenomics.</title>
        <authorList>
            <person name="Schulz F."/>
            <person name="Roux S."/>
            <person name="Paez-Espino D."/>
            <person name="Jungbluth S."/>
            <person name="Walsh D.A."/>
            <person name="Denef V.J."/>
            <person name="McMahon K.D."/>
            <person name="Konstantinidis K.T."/>
            <person name="Eloe-Fadrosh E.A."/>
            <person name="Kyrpides N.C."/>
            <person name="Woyke T."/>
        </authorList>
    </citation>
    <scope>NUCLEOTIDE SEQUENCE</scope>
    <source>
        <strain evidence="1">GVMAG-M-3300023179-82</strain>
    </source>
</reference>
<evidence type="ECO:0000313" key="1">
    <source>
        <dbReference type="EMBL" id="QHT76887.1"/>
    </source>
</evidence>
<proteinExistence type="predicted"/>
<protein>
    <submittedName>
        <fullName evidence="1">Uncharacterized protein</fullName>
    </submittedName>
</protein>
<dbReference type="EMBL" id="MN739905">
    <property type="protein sequence ID" value="QHT76887.1"/>
    <property type="molecule type" value="Genomic_DNA"/>
</dbReference>